<accession>A0A1H5WXQ3</accession>
<evidence type="ECO:0000313" key="3">
    <source>
        <dbReference type="Proteomes" id="UP000236737"/>
    </source>
</evidence>
<evidence type="ECO:0000256" key="1">
    <source>
        <dbReference type="SAM" id="Phobius"/>
    </source>
</evidence>
<feature type="transmembrane region" description="Helical" evidence="1">
    <location>
        <begin position="21"/>
        <end position="37"/>
    </location>
</feature>
<keyword evidence="1" id="KW-0812">Transmembrane</keyword>
<reference evidence="3" key="1">
    <citation type="submission" date="2016-10" db="EMBL/GenBank/DDBJ databases">
        <authorList>
            <person name="Varghese N."/>
            <person name="Submissions S."/>
        </authorList>
    </citation>
    <scope>NUCLEOTIDE SEQUENCE [LARGE SCALE GENOMIC DNA]</scope>
    <source>
        <strain evidence="3">CGMCC 1.9230</strain>
    </source>
</reference>
<protein>
    <submittedName>
        <fullName evidence="2">Uncharacterized protein</fullName>
    </submittedName>
</protein>
<dbReference type="Proteomes" id="UP000236737">
    <property type="component" value="Unassembled WGS sequence"/>
</dbReference>
<keyword evidence="3" id="KW-1185">Reference proteome</keyword>
<organism evidence="2 3">
    <name type="scientific">Flavobacterium urumqiense</name>
    <dbReference type="NCBI Taxonomy" id="935224"/>
    <lineage>
        <taxon>Bacteria</taxon>
        <taxon>Pseudomonadati</taxon>
        <taxon>Bacteroidota</taxon>
        <taxon>Flavobacteriia</taxon>
        <taxon>Flavobacteriales</taxon>
        <taxon>Flavobacteriaceae</taxon>
        <taxon>Flavobacterium</taxon>
    </lineage>
</organism>
<keyword evidence="1" id="KW-1133">Transmembrane helix</keyword>
<keyword evidence="1" id="KW-0472">Membrane</keyword>
<feature type="transmembrane region" description="Helical" evidence="1">
    <location>
        <begin position="70"/>
        <end position="88"/>
    </location>
</feature>
<dbReference type="AlphaFoldDB" id="A0A1H5WXQ3"/>
<sequence length="90" mass="10766">MKKQQLTLQNKKNILQFTKKLLFFVVTIVTSPYRIALPRSSQHLAMTSEVNTIWHKPEHQIMPRDDLKRYSFSGNNHLIWLVLILWLYKS</sequence>
<evidence type="ECO:0000313" key="2">
    <source>
        <dbReference type="EMBL" id="SEG04035.1"/>
    </source>
</evidence>
<name>A0A1H5WXQ3_9FLAO</name>
<gene>
    <name evidence="2" type="ORF">SAMN04488130_10592</name>
</gene>
<proteinExistence type="predicted"/>
<dbReference type="EMBL" id="FNVP01000005">
    <property type="protein sequence ID" value="SEG04035.1"/>
    <property type="molecule type" value="Genomic_DNA"/>
</dbReference>